<name>A0A2M8KRK2_9BACT</name>
<evidence type="ECO:0000313" key="2">
    <source>
        <dbReference type="EMBL" id="PJE62558.1"/>
    </source>
</evidence>
<evidence type="ECO:0000259" key="1">
    <source>
        <dbReference type="Pfam" id="PF00246"/>
    </source>
</evidence>
<feature type="non-terminal residue" evidence="2">
    <location>
        <position position="139"/>
    </location>
</feature>
<proteinExistence type="predicted"/>
<dbReference type="InterPro" id="IPR000834">
    <property type="entry name" value="Peptidase_M14"/>
</dbReference>
<dbReference type="Pfam" id="PF00246">
    <property type="entry name" value="Peptidase_M14"/>
    <property type="match status" value="1"/>
</dbReference>
<dbReference type="Proteomes" id="UP000229554">
    <property type="component" value="Unassembled WGS sequence"/>
</dbReference>
<evidence type="ECO:0000313" key="3">
    <source>
        <dbReference type="Proteomes" id="UP000229554"/>
    </source>
</evidence>
<dbReference type="GO" id="GO:0046872">
    <property type="term" value="F:metal ion binding"/>
    <property type="evidence" value="ECO:0007669"/>
    <property type="project" value="UniProtKB-KW"/>
</dbReference>
<dbReference type="SUPFAM" id="SSF53187">
    <property type="entry name" value="Zn-dependent exopeptidases"/>
    <property type="match status" value="1"/>
</dbReference>
<comment type="caution">
    <text evidence="2">The sequence shown here is derived from an EMBL/GenBank/DDBJ whole genome shotgun (WGS) entry which is preliminary data.</text>
</comment>
<sequence>MIKNIADPHELLADFKLCSVYSDFSEIVLGKIKEYPLLLLKPKIVSLNKPNILVAAGFHGNEPGGPLGVLYAFQKYGEYFKEVNISFLPLINPTGYRLGSHYNSLGQNPNRNFCHKIESNSIASVEGTFLLKHKELIQK</sequence>
<organism evidence="2 3">
    <name type="scientific">Candidatus Roizmanbacteria bacterium CG10_big_fil_rev_8_21_14_0_10_39_6</name>
    <dbReference type="NCBI Taxonomy" id="1974853"/>
    <lineage>
        <taxon>Bacteria</taxon>
        <taxon>Candidatus Roizmaniibacteriota</taxon>
    </lineage>
</organism>
<accession>A0A2M8KRK2</accession>
<dbReference type="Gene3D" id="3.40.630.10">
    <property type="entry name" value="Zn peptidases"/>
    <property type="match status" value="1"/>
</dbReference>
<dbReference type="EMBL" id="PFED01000178">
    <property type="protein sequence ID" value="PJE62558.1"/>
    <property type="molecule type" value="Genomic_DNA"/>
</dbReference>
<feature type="domain" description="Peptidase M14" evidence="1">
    <location>
        <begin position="47"/>
        <end position="120"/>
    </location>
</feature>
<protein>
    <recommendedName>
        <fullName evidence="1">Peptidase M14 domain-containing protein</fullName>
    </recommendedName>
</protein>
<dbReference type="GO" id="GO:0016788">
    <property type="term" value="F:hydrolase activity, acting on ester bonds"/>
    <property type="evidence" value="ECO:0007669"/>
    <property type="project" value="InterPro"/>
</dbReference>
<dbReference type="AlphaFoldDB" id="A0A2M8KRK2"/>
<gene>
    <name evidence="2" type="ORF">COU88_04360</name>
</gene>
<reference evidence="3" key="1">
    <citation type="submission" date="2017-09" db="EMBL/GenBank/DDBJ databases">
        <title>Depth-based differentiation of microbial function through sediment-hosted aquifers and enrichment of novel symbionts in the deep terrestrial subsurface.</title>
        <authorList>
            <person name="Probst A.J."/>
            <person name="Ladd B."/>
            <person name="Jarett J.K."/>
            <person name="Geller-Mcgrath D.E."/>
            <person name="Sieber C.M.K."/>
            <person name="Emerson J.B."/>
            <person name="Anantharaman K."/>
            <person name="Thomas B.C."/>
            <person name="Malmstrom R."/>
            <person name="Stieglmeier M."/>
            <person name="Klingl A."/>
            <person name="Woyke T."/>
            <person name="Ryan C.M."/>
            <person name="Banfield J.F."/>
        </authorList>
    </citation>
    <scope>NUCLEOTIDE SEQUENCE [LARGE SCALE GENOMIC DNA]</scope>
</reference>